<comment type="subcellular location">
    <subcellularLocation>
        <location evidence="1">Cell membrane</location>
        <topology evidence="1">Multi-pass membrane protein</topology>
    </subcellularLocation>
</comment>
<feature type="transmembrane region" description="Helical" evidence="7">
    <location>
        <begin position="7"/>
        <end position="24"/>
    </location>
</feature>
<dbReference type="InterPro" id="IPR000620">
    <property type="entry name" value="EamA_dom"/>
</dbReference>
<dbReference type="EMBL" id="JBHUIO010000005">
    <property type="protein sequence ID" value="MFD2169823.1"/>
    <property type="molecule type" value="Genomic_DNA"/>
</dbReference>
<evidence type="ECO:0000256" key="1">
    <source>
        <dbReference type="ARBA" id="ARBA00004651"/>
    </source>
</evidence>
<feature type="domain" description="EamA" evidence="8">
    <location>
        <begin position="149"/>
        <end position="288"/>
    </location>
</feature>
<keyword evidence="6 7" id="KW-0472">Membrane</keyword>
<name>A0ABW4ZUW7_9BACL</name>
<protein>
    <submittedName>
        <fullName evidence="9">DMT family transporter</fullName>
    </submittedName>
</protein>
<evidence type="ECO:0000256" key="5">
    <source>
        <dbReference type="ARBA" id="ARBA00022989"/>
    </source>
</evidence>
<dbReference type="PANTHER" id="PTHR32322">
    <property type="entry name" value="INNER MEMBRANE TRANSPORTER"/>
    <property type="match status" value="1"/>
</dbReference>
<evidence type="ECO:0000256" key="2">
    <source>
        <dbReference type="ARBA" id="ARBA00007362"/>
    </source>
</evidence>
<comment type="caution">
    <text evidence="9">The sequence shown here is derived from an EMBL/GenBank/DDBJ whole genome shotgun (WGS) entry which is preliminary data.</text>
</comment>
<dbReference type="InterPro" id="IPR037185">
    <property type="entry name" value="EmrE-like"/>
</dbReference>
<evidence type="ECO:0000259" key="8">
    <source>
        <dbReference type="Pfam" id="PF00892"/>
    </source>
</evidence>
<proteinExistence type="inferred from homology"/>
<evidence type="ECO:0000313" key="9">
    <source>
        <dbReference type="EMBL" id="MFD2169823.1"/>
    </source>
</evidence>
<dbReference type="SUPFAM" id="SSF103481">
    <property type="entry name" value="Multidrug resistance efflux transporter EmrE"/>
    <property type="match status" value="2"/>
</dbReference>
<keyword evidence="5 7" id="KW-1133">Transmembrane helix</keyword>
<comment type="similarity">
    <text evidence="2">Belongs to the EamA transporter family.</text>
</comment>
<feature type="transmembrane region" description="Helical" evidence="7">
    <location>
        <begin position="181"/>
        <end position="202"/>
    </location>
</feature>
<gene>
    <name evidence="9" type="ORF">ACFSOY_07415</name>
</gene>
<feature type="transmembrane region" description="Helical" evidence="7">
    <location>
        <begin position="249"/>
        <end position="265"/>
    </location>
</feature>
<evidence type="ECO:0000256" key="4">
    <source>
        <dbReference type="ARBA" id="ARBA00022692"/>
    </source>
</evidence>
<dbReference type="PANTHER" id="PTHR32322:SF18">
    <property type="entry name" value="S-ADENOSYLMETHIONINE_S-ADENOSYLHOMOCYSTEINE TRANSPORTER"/>
    <property type="match status" value="1"/>
</dbReference>
<organism evidence="9 10">
    <name type="scientific">Tumebacillus lipolyticus</name>
    <dbReference type="NCBI Taxonomy" id="1280370"/>
    <lineage>
        <taxon>Bacteria</taxon>
        <taxon>Bacillati</taxon>
        <taxon>Bacillota</taxon>
        <taxon>Bacilli</taxon>
        <taxon>Bacillales</taxon>
        <taxon>Alicyclobacillaceae</taxon>
        <taxon>Tumebacillus</taxon>
    </lineage>
</organism>
<feature type="transmembrane region" description="Helical" evidence="7">
    <location>
        <begin position="90"/>
        <end position="107"/>
    </location>
</feature>
<dbReference type="RefSeq" id="WP_386045272.1">
    <property type="nucleotide sequence ID" value="NZ_JBHUIO010000005.1"/>
</dbReference>
<feature type="transmembrane region" description="Helical" evidence="7">
    <location>
        <begin position="66"/>
        <end position="84"/>
    </location>
</feature>
<dbReference type="Pfam" id="PF00892">
    <property type="entry name" value="EamA"/>
    <property type="match status" value="2"/>
</dbReference>
<evidence type="ECO:0000256" key="3">
    <source>
        <dbReference type="ARBA" id="ARBA00022475"/>
    </source>
</evidence>
<reference evidence="10" key="1">
    <citation type="journal article" date="2019" name="Int. J. Syst. Evol. Microbiol.">
        <title>The Global Catalogue of Microorganisms (GCM) 10K type strain sequencing project: providing services to taxonomists for standard genome sequencing and annotation.</title>
        <authorList>
            <consortium name="The Broad Institute Genomics Platform"/>
            <consortium name="The Broad Institute Genome Sequencing Center for Infectious Disease"/>
            <person name="Wu L."/>
            <person name="Ma J."/>
        </authorList>
    </citation>
    <scope>NUCLEOTIDE SEQUENCE [LARGE SCALE GENOMIC DNA]</scope>
    <source>
        <strain evidence="10">CGMCC 1.13574</strain>
    </source>
</reference>
<feature type="transmembrane region" description="Helical" evidence="7">
    <location>
        <begin position="119"/>
        <end position="140"/>
    </location>
</feature>
<feature type="domain" description="EamA" evidence="8">
    <location>
        <begin position="7"/>
        <end position="135"/>
    </location>
</feature>
<feature type="transmembrane region" description="Helical" evidence="7">
    <location>
        <begin position="30"/>
        <end position="51"/>
    </location>
</feature>
<evidence type="ECO:0000256" key="6">
    <source>
        <dbReference type="ARBA" id="ARBA00023136"/>
    </source>
</evidence>
<feature type="transmembrane region" description="Helical" evidence="7">
    <location>
        <begin position="271"/>
        <end position="289"/>
    </location>
</feature>
<dbReference type="Proteomes" id="UP001597343">
    <property type="component" value="Unassembled WGS sequence"/>
</dbReference>
<keyword evidence="3" id="KW-1003">Cell membrane</keyword>
<sequence length="304" mass="33199">MVLVNYLLMSLIFGTTYLVIKIGIDAGAPPLFSAGIRFLLAGSILFFWMMLGKRKVRLSLLFRKEMFLIGAGMTFGVFATLYWAEQYLSSGVAAVLSAPAPLMILLIQSRISRQKLSITDWSGCIVGSVGVILLLLPGITISISTLWILGCIAILIGLVGYSAGAIYSRRVIQRFEDTSPIALNAVQMMYGGGMLLILSLLTEDVQLTSLLAPNAILSLLYLMVVGSMMGHTIFYWLVAKTNPVFPTTWLYISPLIALILGMMLYDEPLSFLSVIGGILIIFGIILVNMNSLRQLAGKKTTLQQ</sequence>
<feature type="transmembrane region" description="Helical" evidence="7">
    <location>
        <begin position="146"/>
        <end position="169"/>
    </location>
</feature>
<keyword evidence="4 7" id="KW-0812">Transmembrane</keyword>
<dbReference type="InterPro" id="IPR050638">
    <property type="entry name" value="AA-Vitamin_Transporters"/>
</dbReference>
<keyword evidence="10" id="KW-1185">Reference proteome</keyword>
<accession>A0ABW4ZUW7</accession>
<dbReference type="Gene3D" id="1.10.3730.20">
    <property type="match status" value="1"/>
</dbReference>
<evidence type="ECO:0000313" key="10">
    <source>
        <dbReference type="Proteomes" id="UP001597343"/>
    </source>
</evidence>
<evidence type="ECO:0000256" key="7">
    <source>
        <dbReference type="SAM" id="Phobius"/>
    </source>
</evidence>
<feature type="transmembrane region" description="Helical" evidence="7">
    <location>
        <begin position="214"/>
        <end position="237"/>
    </location>
</feature>